<proteinExistence type="predicted"/>
<organism evidence="1 2">
    <name type="scientific">Paramecium octaurelia</name>
    <dbReference type="NCBI Taxonomy" id="43137"/>
    <lineage>
        <taxon>Eukaryota</taxon>
        <taxon>Sar</taxon>
        <taxon>Alveolata</taxon>
        <taxon>Ciliophora</taxon>
        <taxon>Intramacronucleata</taxon>
        <taxon>Oligohymenophorea</taxon>
        <taxon>Peniculida</taxon>
        <taxon>Parameciidae</taxon>
        <taxon>Paramecium</taxon>
    </lineage>
</organism>
<gene>
    <name evidence="1" type="ORF">POCTA_138.1.T1280020</name>
</gene>
<evidence type="ECO:0000313" key="1">
    <source>
        <dbReference type="EMBL" id="CAD8202685.1"/>
    </source>
</evidence>
<keyword evidence="2" id="KW-1185">Reference proteome</keyword>
<dbReference type="EMBL" id="CAJJDP010000128">
    <property type="protein sequence ID" value="CAD8202685.1"/>
    <property type="molecule type" value="Genomic_DNA"/>
</dbReference>
<name>A0A8S1XNC2_PAROT</name>
<dbReference type="OMA" id="CERCIYL"/>
<dbReference type="OrthoDB" id="310074at2759"/>
<evidence type="ECO:0000313" key="2">
    <source>
        <dbReference type="Proteomes" id="UP000683925"/>
    </source>
</evidence>
<accession>A0A8S1XNC2</accession>
<sequence>MVNQLYGKYTLSNKLLNQSTLIDFQIVEQIEVDQSDQNYLTFGIWTKYSPLANIKLKDAYGLFDSNCFQILNSVDYPTLSLNFIQYDCIYDTTKEIKKFIQIGFSQTEQFIFSLQIEPFEYEDFWYFFQVITNVQKKSVELIIYFQINQMFKETLQLSLPNKDQQLLFTFGGSLKVENSNIELIKQGTIFSLYPGQVILYNKEMKRIPLDFDCWLQITKFYEEIDNCKCVTDVDITKKNFHLLFLDQQTNVLKNLNCNSYVLAGWLQVSQIHQSSQEFIYQFIKISSNLDGIQDENLDTFQFFYQISPIQNKIIISTYKYNFPSVTQDFGNNPCIIRRELLIQNAITSWQYIYVNLQESVLDFSIIFYEAQNTQSYETTIDVKQFHNYQLKITYGNIQQTKLDYLDVIVRDLLLINCLQDLKSEKCHFSCQECDGPTKFNCLICPVESKRIYIPESKQCACSYGTIDYNNQCIDYMDQNLELNLQFNVKQAQNLNCKMGYFEFEGDCIKCPQGIYKDFLICHDCFQNVDTWSLKPICTQILQLTSMSGQYIAPKIDNFYFYDSSDLISIKPPQSEGTGIQNKSILFENFRQSSEIFFSFCNERESIFNQLCYPCTIRFCQSCGLTINSNIFCLRCDQSHKLVNGECNYQQKFNYASCLPPYYASSSRECKLCTLENCLYCFEFSSSLETFISIKQDDLYYNDINSVRVGCMLCEKDYNFNFNLGRCLKKPPSINNCVASVTKLTNEEICLTSSLDYFQVSREINQCDSFISNCSICFLDYNNKLTCLACESNYVIVSGICYESEEQSALYLNEFWSLKVTSFLMNLYQNYNYNTPLQLYPCGNFCNSCKLSLGEYYCEECDQIETSQRFNDINNICKTCSPLCQICIEQLQVDIQKIAPFLQTSYLQDLYTKKCIFPFIDPFISYNPYLKTTQYCLKGDCNNELTYEIIQYGCFFDRFPKELDYFGIQTEYLNSIGAVSMTVIIRIVLEDEYCTLIPTIATTASLKFDVFTLEIINLKLLTTYPFFLHIYSQIHIEEYDSFTMIDYGIVFPNLTMEDFNISNSYNEVNFTLINITIKDSLIQNVQSLFKTKNFGYVDLQNISIVNSQFINSSLFNFNKFNLMGNVRINQLHLFNCTFNNLNLFEFSYTQFSISLINLTMDQCSLYNSAVFNFFAQNPFDVQIYLLSISIQRSNFNHSYYFYCSQQIDLIANNLVFNFNELLNSIIFGFSSGLNSSYIEIINNIFIESSFISTIQLINKQLASCNLMYLIIRNNRFQNSNLVRLLSDLSSSELFIRLDNDQFQVVKVNKVILSIRQVVCLTSMARLLF</sequence>
<reference evidence="1" key="1">
    <citation type="submission" date="2021-01" db="EMBL/GenBank/DDBJ databases">
        <authorList>
            <consortium name="Genoscope - CEA"/>
            <person name="William W."/>
        </authorList>
    </citation>
    <scope>NUCLEOTIDE SEQUENCE</scope>
</reference>
<dbReference type="Proteomes" id="UP000683925">
    <property type="component" value="Unassembled WGS sequence"/>
</dbReference>
<protein>
    <submittedName>
        <fullName evidence="1">Uncharacterized protein</fullName>
    </submittedName>
</protein>
<comment type="caution">
    <text evidence="1">The sequence shown here is derived from an EMBL/GenBank/DDBJ whole genome shotgun (WGS) entry which is preliminary data.</text>
</comment>